<comment type="caution">
    <text evidence="8">The sequence shown here is derived from an EMBL/GenBank/DDBJ whole genome shotgun (WGS) entry which is preliminary data.</text>
</comment>
<keyword evidence="5" id="KW-0812">Transmembrane</keyword>
<reference evidence="8" key="1">
    <citation type="submission" date="2020-10" db="EMBL/GenBank/DDBJ databases">
        <authorList>
            <person name="Gilroy R."/>
        </authorList>
    </citation>
    <scope>NUCLEOTIDE SEQUENCE</scope>
    <source>
        <strain evidence="8">17213</strain>
    </source>
</reference>
<dbReference type="CDD" id="cd06225">
    <property type="entry name" value="HAMP"/>
    <property type="match status" value="1"/>
</dbReference>
<dbReference type="EMBL" id="JADINH010000022">
    <property type="protein sequence ID" value="MBO8415000.1"/>
    <property type="molecule type" value="Genomic_DNA"/>
</dbReference>
<keyword evidence="5" id="KW-1133">Transmembrane helix</keyword>
<feature type="domain" description="Methyl-accepting transducer" evidence="6">
    <location>
        <begin position="282"/>
        <end position="518"/>
    </location>
</feature>
<protein>
    <submittedName>
        <fullName evidence="8">Methyl-accepting chemotaxis protein</fullName>
    </submittedName>
</protein>
<evidence type="ECO:0000256" key="3">
    <source>
        <dbReference type="ARBA" id="ARBA00029447"/>
    </source>
</evidence>
<dbReference type="GO" id="GO:0006935">
    <property type="term" value="P:chemotaxis"/>
    <property type="evidence" value="ECO:0007669"/>
    <property type="project" value="InterPro"/>
</dbReference>
<evidence type="ECO:0000256" key="2">
    <source>
        <dbReference type="ARBA" id="ARBA00023224"/>
    </source>
</evidence>
<dbReference type="GO" id="GO:0007165">
    <property type="term" value="P:signal transduction"/>
    <property type="evidence" value="ECO:0007669"/>
    <property type="project" value="UniProtKB-KW"/>
</dbReference>
<evidence type="ECO:0000259" key="7">
    <source>
        <dbReference type="PROSITE" id="PS50885"/>
    </source>
</evidence>
<dbReference type="AlphaFoldDB" id="A0A9D9GTB2"/>
<keyword evidence="5" id="KW-0472">Membrane</keyword>
<dbReference type="Gene3D" id="1.10.287.950">
    <property type="entry name" value="Methyl-accepting chemotaxis protein"/>
    <property type="match status" value="1"/>
</dbReference>
<evidence type="ECO:0000259" key="6">
    <source>
        <dbReference type="PROSITE" id="PS50111"/>
    </source>
</evidence>
<feature type="transmembrane region" description="Helical" evidence="5">
    <location>
        <begin position="201"/>
        <end position="223"/>
    </location>
</feature>
<dbReference type="Pfam" id="PF00015">
    <property type="entry name" value="MCPsignal"/>
    <property type="match status" value="1"/>
</dbReference>
<sequence>MRILANIKTKTKLLLGFGLVILLTILVSATAVKSNIESIQAATDIDTILTRSYSRVNNTQTALLNANILAINALNPSNGANKLSADEFETQMNALIKQIGEAASVMNENKIGDLDSSDKYKQDVLNVKTSVAQWVQLYNQNVAPVLAHKPVSMAQKANAFNQMLTVVFPAAVESLGFYRNLIDEQIAITKELAVAGADPTMLYVGLGITVFSFIVGLLIAIYLSHYMAASLAEQAAIMERIAAGDFTGDIKVESNDEFGQSKAIMLKMKNSLNASIGNVINEANSFQRSLIELQTLTDEIVSQTSQAENQSVTVAAASDEMVSTTAEIAKNCEGAASLSEQSKQITSDGVEKVRTAVHNIQQQSHDTKENANKIESLAQQSNAIGSIVNTIEEIAAQTNLLALNAAIEAARAGDAGRGFAVVADEVRALAQRTSKSTQEIAKMVGNIQSEAQVATESINQSVGNMDRVAEDASGIESILQEIIQRVLDVNGQITQIATAAEEQTTATSEISTNMQGVTAVTQEVSSQARNAHESLGSLHQEMERLKNDLAFFKLTAAA</sequence>
<dbReference type="Pfam" id="PF00672">
    <property type="entry name" value="HAMP"/>
    <property type="match status" value="1"/>
</dbReference>
<reference evidence="8" key="2">
    <citation type="journal article" date="2021" name="PeerJ">
        <title>Extensive microbial diversity within the chicken gut microbiome revealed by metagenomics and culture.</title>
        <authorList>
            <person name="Gilroy R."/>
            <person name="Ravi A."/>
            <person name="Getino M."/>
            <person name="Pursley I."/>
            <person name="Horton D.L."/>
            <person name="Alikhan N.F."/>
            <person name="Baker D."/>
            <person name="Gharbi K."/>
            <person name="Hall N."/>
            <person name="Watson M."/>
            <person name="Adriaenssens E.M."/>
            <person name="Foster-Nyarko E."/>
            <person name="Jarju S."/>
            <person name="Secka A."/>
            <person name="Antonio M."/>
            <person name="Oren A."/>
            <person name="Chaudhuri R.R."/>
            <person name="La Ragione R."/>
            <person name="Hildebrand F."/>
            <person name="Pallen M.J."/>
        </authorList>
    </citation>
    <scope>NUCLEOTIDE SEQUENCE</scope>
    <source>
        <strain evidence="8">17213</strain>
    </source>
</reference>
<dbReference type="SMART" id="SM00304">
    <property type="entry name" value="HAMP"/>
    <property type="match status" value="1"/>
</dbReference>
<dbReference type="SUPFAM" id="SSF58104">
    <property type="entry name" value="Methyl-accepting chemotaxis protein (MCP) signaling domain"/>
    <property type="match status" value="1"/>
</dbReference>
<dbReference type="InterPro" id="IPR004089">
    <property type="entry name" value="MCPsignal_dom"/>
</dbReference>
<dbReference type="FunFam" id="1.10.287.950:FF:000001">
    <property type="entry name" value="Methyl-accepting chemotaxis sensory transducer"/>
    <property type="match status" value="1"/>
</dbReference>
<evidence type="ECO:0000256" key="4">
    <source>
        <dbReference type="PROSITE-ProRule" id="PRU00284"/>
    </source>
</evidence>
<dbReference type="PROSITE" id="PS50111">
    <property type="entry name" value="CHEMOTAXIS_TRANSDUC_2"/>
    <property type="match status" value="1"/>
</dbReference>
<organism evidence="8 9">
    <name type="scientific">Candidatus Avisuccinivibrio stercorigallinarum</name>
    <dbReference type="NCBI Taxonomy" id="2840704"/>
    <lineage>
        <taxon>Bacteria</taxon>
        <taxon>Pseudomonadati</taxon>
        <taxon>Pseudomonadota</taxon>
        <taxon>Gammaproteobacteria</taxon>
        <taxon>Aeromonadales</taxon>
        <taxon>Succinivibrionaceae</taxon>
        <taxon>Succinivibrionaceae incertae sedis</taxon>
        <taxon>Candidatus Avisuccinivibrio</taxon>
    </lineage>
</organism>
<evidence type="ECO:0000313" key="9">
    <source>
        <dbReference type="Proteomes" id="UP000823631"/>
    </source>
</evidence>
<dbReference type="CDD" id="cd11386">
    <property type="entry name" value="MCP_signal"/>
    <property type="match status" value="1"/>
</dbReference>
<evidence type="ECO:0000256" key="5">
    <source>
        <dbReference type="SAM" id="Phobius"/>
    </source>
</evidence>
<dbReference type="PROSITE" id="PS50885">
    <property type="entry name" value="HAMP"/>
    <property type="match status" value="1"/>
</dbReference>
<comment type="similarity">
    <text evidence="3">Belongs to the methyl-accepting chemotaxis (MCP) protein family.</text>
</comment>
<comment type="subcellular location">
    <subcellularLocation>
        <location evidence="1">Membrane</location>
    </subcellularLocation>
</comment>
<dbReference type="PANTHER" id="PTHR32089">
    <property type="entry name" value="METHYL-ACCEPTING CHEMOTAXIS PROTEIN MCPB"/>
    <property type="match status" value="1"/>
</dbReference>
<feature type="domain" description="HAMP" evidence="7">
    <location>
        <begin position="225"/>
        <end position="277"/>
    </location>
</feature>
<gene>
    <name evidence="8" type="ORF">IAB19_01300</name>
</gene>
<dbReference type="Proteomes" id="UP000823631">
    <property type="component" value="Unassembled WGS sequence"/>
</dbReference>
<dbReference type="SMART" id="SM00283">
    <property type="entry name" value="MA"/>
    <property type="match status" value="1"/>
</dbReference>
<dbReference type="PANTHER" id="PTHR32089:SF112">
    <property type="entry name" value="LYSOZYME-LIKE PROTEIN-RELATED"/>
    <property type="match status" value="1"/>
</dbReference>
<dbReference type="InterPro" id="IPR004090">
    <property type="entry name" value="Chemotax_Me-accpt_rcpt"/>
</dbReference>
<keyword evidence="2 4" id="KW-0807">Transducer</keyword>
<evidence type="ECO:0000313" key="8">
    <source>
        <dbReference type="EMBL" id="MBO8415000.1"/>
    </source>
</evidence>
<dbReference type="InterPro" id="IPR003660">
    <property type="entry name" value="HAMP_dom"/>
</dbReference>
<name>A0A9D9GTB2_9GAMM</name>
<dbReference type="GO" id="GO:0004888">
    <property type="term" value="F:transmembrane signaling receptor activity"/>
    <property type="evidence" value="ECO:0007669"/>
    <property type="project" value="InterPro"/>
</dbReference>
<proteinExistence type="inferred from homology"/>
<evidence type="ECO:0000256" key="1">
    <source>
        <dbReference type="ARBA" id="ARBA00004370"/>
    </source>
</evidence>
<dbReference type="GO" id="GO:0016020">
    <property type="term" value="C:membrane"/>
    <property type="evidence" value="ECO:0007669"/>
    <property type="project" value="UniProtKB-SubCell"/>
</dbReference>
<accession>A0A9D9GTB2</accession>
<dbReference type="PRINTS" id="PR00260">
    <property type="entry name" value="CHEMTRNSDUCR"/>
</dbReference>